<name>C4G9X9_9FIRM</name>
<dbReference type="EMBL" id="ACIP02000001">
    <property type="protein sequence ID" value="EEP29426.1"/>
    <property type="molecule type" value="Genomic_DNA"/>
</dbReference>
<evidence type="ECO:0000313" key="1">
    <source>
        <dbReference type="EMBL" id="EEP29426.1"/>
    </source>
</evidence>
<dbReference type="HOGENOM" id="CLU_3029946_0_0_9"/>
<reference evidence="1" key="1">
    <citation type="submission" date="2009-04" db="EMBL/GenBank/DDBJ databases">
        <authorList>
            <person name="Weinstock G."/>
            <person name="Sodergren E."/>
            <person name="Clifton S."/>
            <person name="Fulton L."/>
            <person name="Fulton B."/>
            <person name="Courtney L."/>
            <person name="Fronick C."/>
            <person name="Harrison M."/>
            <person name="Strong C."/>
            <person name="Farmer C."/>
            <person name="Delahaunty K."/>
            <person name="Markovic C."/>
            <person name="Hall O."/>
            <person name="Minx P."/>
            <person name="Tomlinson C."/>
            <person name="Mitreva M."/>
            <person name="Nelson J."/>
            <person name="Hou S."/>
            <person name="Wollam A."/>
            <person name="Pepin K.H."/>
            <person name="Johnson M."/>
            <person name="Bhonagiri V."/>
            <person name="Nash W.E."/>
            <person name="Warren W."/>
            <person name="Chinwalla A."/>
            <person name="Mardis E.R."/>
            <person name="Wilson R.K."/>
        </authorList>
    </citation>
    <scope>NUCLEOTIDE SEQUENCE [LARGE SCALE GENOMIC DNA]</scope>
    <source>
        <strain evidence="1">DSM 14600</strain>
    </source>
</reference>
<dbReference type="Proteomes" id="UP000003494">
    <property type="component" value="Unassembled WGS sequence"/>
</dbReference>
<organism evidence="1 2">
    <name type="scientific">Shuttleworthella satelles DSM 14600</name>
    <dbReference type="NCBI Taxonomy" id="626523"/>
    <lineage>
        <taxon>Bacteria</taxon>
        <taxon>Bacillati</taxon>
        <taxon>Bacillota</taxon>
        <taxon>Clostridia</taxon>
        <taxon>Lachnospirales</taxon>
        <taxon>Lachnospiraceae</taxon>
        <taxon>Shuttleworthella</taxon>
    </lineage>
</organism>
<proteinExistence type="predicted"/>
<accession>C4G9X9</accession>
<dbReference type="AlphaFoldDB" id="C4G9X9"/>
<sequence>MSLIRTPFYYGMSAPRVFHSYERQNTSFVSILLRYIKENEKAKPVFRHHASGLCA</sequence>
<evidence type="ECO:0000313" key="2">
    <source>
        <dbReference type="Proteomes" id="UP000003494"/>
    </source>
</evidence>
<keyword evidence="2" id="KW-1185">Reference proteome</keyword>
<gene>
    <name evidence="1" type="ORF">GCWU000342_00784</name>
</gene>
<comment type="caution">
    <text evidence="1">The sequence shown here is derived from an EMBL/GenBank/DDBJ whole genome shotgun (WGS) entry which is preliminary data.</text>
</comment>
<protein>
    <submittedName>
        <fullName evidence="1">Uncharacterized protein</fullName>
    </submittedName>
</protein>